<dbReference type="EMBL" id="MAMP01000020">
    <property type="protein sequence ID" value="OES45387.1"/>
    <property type="molecule type" value="Genomic_DNA"/>
</dbReference>
<name>A0A1E7DQM4_9BACI</name>
<dbReference type="RefSeq" id="WP_069938268.1">
    <property type="nucleotide sequence ID" value="NZ_MAMP01000020.1"/>
</dbReference>
<evidence type="ECO:0008006" key="3">
    <source>
        <dbReference type="Google" id="ProtNLM"/>
    </source>
</evidence>
<proteinExistence type="predicted"/>
<evidence type="ECO:0000313" key="2">
    <source>
        <dbReference type="Proteomes" id="UP000095658"/>
    </source>
</evidence>
<dbReference type="OrthoDB" id="2167122at2"/>
<dbReference type="STRING" id="1714016.BA724_05125"/>
<dbReference type="AlphaFoldDB" id="A0A1E7DQM4"/>
<accession>A0A1E7DQM4</accession>
<reference evidence="1 2" key="1">
    <citation type="submission" date="2016-06" db="EMBL/GenBank/DDBJ databases">
        <title>Domibacillus iocasae genome sequencing.</title>
        <authorList>
            <person name="Verma A."/>
            <person name="Pal Y."/>
            <person name="Ojha A.K."/>
            <person name="Krishnamurthi S."/>
        </authorList>
    </citation>
    <scope>NUCLEOTIDE SEQUENCE [LARGE SCALE GENOMIC DNA]</scope>
    <source>
        <strain evidence="1 2">DSM 29979</strain>
    </source>
</reference>
<keyword evidence="2" id="KW-1185">Reference proteome</keyword>
<protein>
    <recommendedName>
        <fullName evidence="3">Helix-turn-helix domain-containing protein</fullName>
    </recommendedName>
</protein>
<dbReference type="Proteomes" id="UP000095658">
    <property type="component" value="Unassembled WGS sequence"/>
</dbReference>
<organism evidence="1 2">
    <name type="scientific">Domibacillus iocasae</name>
    <dbReference type="NCBI Taxonomy" id="1714016"/>
    <lineage>
        <taxon>Bacteria</taxon>
        <taxon>Bacillati</taxon>
        <taxon>Bacillota</taxon>
        <taxon>Bacilli</taxon>
        <taxon>Bacillales</taxon>
        <taxon>Bacillaceae</taxon>
        <taxon>Domibacillus</taxon>
    </lineage>
</organism>
<comment type="caution">
    <text evidence="1">The sequence shown here is derived from an EMBL/GenBank/DDBJ whole genome shotgun (WGS) entry which is preliminary data.</text>
</comment>
<sequence length="114" mass="13532">MIEISIDEKRVEEMYKKAVEEKLEKIEHDRLLMSSKELQKYLGLSYPTLSELFFHDPDFPIIRVGTRMLFYKPDIDVFIDEWVDEVRNNYNGQAKNMKISVNKVSKAKSERNIS</sequence>
<evidence type="ECO:0000313" key="1">
    <source>
        <dbReference type="EMBL" id="OES45387.1"/>
    </source>
</evidence>
<gene>
    <name evidence="1" type="ORF">BA724_05125</name>
</gene>